<reference evidence="1 2" key="1">
    <citation type="submission" date="2021-06" db="EMBL/GenBank/DDBJ databases">
        <title>Enterococcus alishanensis sp. nov., a novel lactic acid bacterium isolated from fresh coffee beans.</title>
        <authorList>
            <person name="Chen Y.-S."/>
        </authorList>
    </citation>
    <scope>NUCLEOTIDE SEQUENCE [LARGE SCALE GENOMIC DNA]</scope>
    <source>
        <strain evidence="1 2">ALS3</strain>
    </source>
</reference>
<name>A0ABS6TAY8_9ENTE</name>
<comment type="caution">
    <text evidence="1">The sequence shown here is derived from an EMBL/GenBank/DDBJ whole genome shotgun (WGS) entry which is preliminary data.</text>
</comment>
<proteinExistence type="predicted"/>
<accession>A0ABS6TAY8</accession>
<dbReference type="EMBL" id="JAHUZB010000002">
    <property type="protein sequence ID" value="MBV7390068.1"/>
    <property type="molecule type" value="Genomic_DNA"/>
</dbReference>
<organism evidence="1 2">
    <name type="scientific">Enterococcus alishanensis</name>
    <dbReference type="NCBI Taxonomy" id="1303817"/>
    <lineage>
        <taxon>Bacteria</taxon>
        <taxon>Bacillati</taxon>
        <taxon>Bacillota</taxon>
        <taxon>Bacilli</taxon>
        <taxon>Lactobacillales</taxon>
        <taxon>Enterococcaceae</taxon>
        <taxon>Enterococcus</taxon>
    </lineage>
</organism>
<evidence type="ECO:0000313" key="1">
    <source>
        <dbReference type="EMBL" id="MBV7390068.1"/>
    </source>
</evidence>
<gene>
    <name evidence="1" type="ORF">KUA55_05195</name>
</gene>
<dbReference type="Proteomes" id="UP000774130">
    <property type="component" value="Unassembled WGS sequence"/>
</dbReference>
<sequence>MKIISNEEKLIEYIKKPEIMTLLNYFEKQENPVILREIKNNFPSMRHLDQYLDRLISFEIIFRRNRRYYLHIPQLKAYPLVESWNKINQLAEETAKVTLISFLIQNYWQEKYPGTIAVDFNLPEITQIANEEYQLITVNVEKRNDFTIPNYFSFQTEDYPESFEQLEKLIGDVNQEFYFNQVSTVLDFVLKQKKPRRETIYSQSLIVTDLIQLDPVPKILVPVVDEIPDLPELDAELKKLSGDIRYFAIRRLMKILVPTLGFTYLIKKA</sequence>
<evidence type="ECO:0000313" key="2">
    <source>
        <dbReference type="Proteomes" id="UP000774130"/>
    </source>
</evidence>
<dbReference type="Pfam" id="PF08820">
    <property type="entry name" value="DUF1803"/>
    <property type="match status" value="1"/>
</dbReference>
<dbReference type="RefSeq" id="WP_218325121.1">
    <property type="nucleotide sequence ID" value="NZ_JAHUZB010000002.1"/>
</dbReference>
<protein>
    <submittedName>
        <fullName evidence="1">DUF1803 domain-containing protein</fullName>
    </submittedName>
</protein>
<dbReference type="InterPro" id="IPR014924">
    <property type="entry name" value="DUF1803"/>
</dbReference>
<keyword evidence="2" id="KW-1185">Reference proteome</keyword>